<dbReference type="CDD" id="cd00104">
    <property type="entry name" value="KAZAL_FS"/>
    <property type="match status" value="2"/>
</dbReference>
<dbReference type="Pfam" id="PF21333">
    <property type="entry name" value="FST_N"/>
    <property type="match status" value="1"/>
</dbReference>
<dbReference type="InterPro" id="IPR036773">
    <property type="entry name" value="TB_dom_sf"/>
</dbReference>
<feature type="domain" description="Kazal-like" evidence="6">
    <location>
        <begin position="114"/>
        <end position="166"/>
    </location>
</feature>
<dbReference type="SUPFAM" id="SSF100895">
    <property type="entry name" value="Kazal-type serine protease inhibitors"/>
    <property type="match status" value="3"/>
</dbReference>
<evidence type="ECO:0008006" key="9">
    <source>
        <dbReference type="Google" id="ProtNLM"/>
    </source>
</evidence>
<keyword evidence="3" id="KW-1015">Disulfide bond</keyword>
<dbReference type="InterPro" id="IPR003645">
    <property type="entry name" value="Fol_N"/>
</dbReference>
<protein>
    <recommendedName>
        <fullName evidence="9">Follistatin</fullName>
    </recommendedName>
</protein>
<evidence type="ECO:0000313" key="7">
    <source>
        <dbReference type="EMBL" id="KAL1502141.1"/>
    </source>
</evidence>
<dbReference type="Gene3D" id="3.90.290.10">
    <property type="entry name" value="TGF-beta binding (TB) domain"/>
    <property type="match status" value="1"/>
</dbReference>
<feature type="domain" description="TB" evidence="5">
    <location>
        <begin position="26"/>
        <end position="89"/>
    </location>
</feature>
<comment type="caution">
    <text evidence="7">The sequence shown here is derived from an EMBL/GenBank/DDBJ whole genome shotgun (WGS) entry which is preliminary data.</text>
</comment>
<keyword evidence="8" id="KW-1185">Reference proteome</keyword>
<evidence type="ECO:0000256" key="2">
    <source>
        <dbReference type="ARBA" id="ARBA00022737"/>
    </source>
</evidence>
<dbReference type="EMBL" id="JBDJPC010000005">
    <property type="protein sequence ID" value="KAL1502141.1"/>
    <property type="molecule type" value="Genomic_DNA"/>
</dbReference>
<organism evidence="7 8">
    <name type="scientific">Hypothenemus hampei</name>
    <name type="common">Coffee berry borer</name>
    <dbReference type="NCBI Taxonomy" id="57062"/>
    <lineage>
        <taxon>Eukaryota</taxon>
        <taxon>Metazoa</taxon>
        <taxon>Ecdysozoa</taxon>
        <taxon>Arthropoda</taxon>
        <taxon>Hexapoda</taxon>
        <taxon>Insecta</taxon>
        <taxon>Pterygota</taxon>
        <taxon>Neoptera</taxon>
        <taxon>Endopterygota</taxon>
        <taxon>Coleoptera</taxon>
        <taxon>Polyphaga</taxon>
        <taxon>Cucujiformia</taxon>
        <taxon>Curculionidae</taxon>
        <taxon>Scolytinae</taxon>
        <taxon>Hypothenemus</taxon>
    </lineage>
</organism>
<evidence type="ECO:0000259" key="6">
    <source>
        <dbReference type="PROSITE" id="PS51465"/>
    </source>
</evidence>
<evidence type="ECO:0000256" key="3">
    <source>
        <dbReference type="ARBA" id="ARBA00023157"/>
    </source>
</evidence>
<dbReference type="PANTHER" id="PTHR13866">
    <property type="entry name" value="SPARC OSTEONECTIN"/>
    <property type="match status" value="1"/>
</dbReference>
<sequence>MNAVVFKICLLIVYFLGLFIHFSLAGTCFSTMVRRNNGRCTELLYERISKEDCCSSTTSVSTAWSPEELDPNTLFFWRMFGGGVLCYPCKESCTNVQCEPDKTCMMRKGVPKCVCSPSCKENRKKPKGPLCGTDGRTYKNWCRIKKKSCKQKLHNLSVSYYGVCQSSCDKIRCSDNKTCLLDQNLTPHCIHCSKKKCPLGLKHRQQVCGSDGLTYKSACHLRDAACHAGKAIPIAYKGSCKENVTCHNIQCQDSQQCLIDLEAGGRPRCITCSCRPKYLHGPVCGTNNNTYQTWCHMMQDACSKGYIIDTKHSGKCVSTYRIPPKVKFS</sequence>
<proteinExistence type="predicted"/>
<dbReference type="Gene3D" id="3.30.60.30">
    <property type="match status" value="3"/>
</dbReference>
<dbReference type="InterPro" id="IPR017878">
    <property type="entry name" value="TB_dom"/>
</dbReference>
<evidence type="ECO:0000313" key="8">
    <source>
        <dbReference type="Proteomes" id="UP001566132"/>
    </source>
</evidence>
<keyword evidence="2" id="KW-0677">Repeat</keyword>
<dbReference type="SMART" id="SM00274">
    <property type="entry name" value="FOLN"/>
    <property type="match status" value="3"/>
</dbReference>
<keyword evidence="1" id="KW-0732">Signal</keyword>
<evidence type="ECO:0000256" key="4">
    <source>
        <dbReference type="ARBA" id="ARBA00023180"/>
    </source>
</evidence>
<gene>
    <name evidence="7" type="ORF">ABEB36_007329</name>
</gene>
<dbReference type="SMART" id="SM00280">
    <property type="entry name" value="KAZAL"/>
    <property type="match status" value="3"/>
</dbReference>
<accession>A0ABD1ETR1</accession>
<dbReference type="Pfam" id="PF07648">
    <property type="entry name" value="Kazal_2"/>
    <property type="match status" value="3"/>
</dbReference>
<keyword evidence="4" id="KW-0325">Glycoprotein</keyword>
<dbReference type="PANTHER" id="PTHR13866:SF29">
    <property type="entry name" value="FOLLISTATIN"/>
    <property type="match status" value="1"/>
</dbReference>
<feature type="domain" description="Kazal-like" evidence="6">
    <location>
        <begin position="263"/>
        <end position="318"/>
    </location>
</feature>
<dbReference type="PROSITE" id="PS51465">
    <property type="entry name" value="KAZAL_2"/>
    <property type="match status" value="3"/>
</dbReference>
<evidence type="ECO:0000256" key="1">
    <source>
        <dbReference type="ARBA" id="ARBA00022729"/>
    </source>
</evidence>
<name>A0ABD1ETR1_HYPHA</name>
<dbReference type="PROSITE" id="PS51364">
    <property type="entry name" value="TB"/>
    <property type="match status" value="1"/>
</dbReference>
<feature type="domain" description="Kazal-like" evidence="6">
    <location>
        <begin position="190"/>
        <end position="242"/>
    </location>
</feature>
<dbReference type="InterPro" id="IPR002350">
    <property type="entry name" value="Kazal_dom"/>
</dbReference>
<evidence type="ECO:0000259" key="5">
    <source>
        <dbReference type="PROSITE" id="PS51364"/>
    </source>
</evidence>
<dbReference type="InterPro" id="IPR036058">
    <property type="entry name" value="Kazal_dom_sf"/>
</dbReference>
<reference evidence="7 8" key="1">
    <citation type="submission" date="2024-05" db="EMBL/GenBank/DDBJ databases">
        <title>Genetic variation in Jamaican populations of the coffee berry borer (Hypothenemus hampei).</title>
        <authorList>
            <person name="Errbii M."/>
            <person name="Myrie A."/>
        </authorList>
    </citation>
    <scope>NUCLEOTIDE SEQUENCE [LARGE SCALE GENOMIC DNA]</scope>
    <source>
        <strain evidence="7">JA-Hopewell-2020-01-JO</strain>
        <tissue evidence="7">Whole body</tissue>
    </source>
</reference>
<dbReference type="Proteomes" id="UP001566132">
    <property type="component" value="Unassembled WGS sequence"/>
</dbReference>
<dbReference type="AlphaFoldDB" id="A0ABD1ETR1"/>